<gene>
    <name evidence="3" type="ORF">DIW82_07280</name>
</gene>
<dbReference type="EMBL" id="DQID01000189">
    <property type="protein sequence ID" value="HCT14583.1"/>
    <property type="molecule type" value="Genomic_DNA"/>
</dbReference>
<reference evidence="3 4" key="1">
    <citation type="journal article" date="2018" name="Nat. Biotechnol.">
        <title>A standardized bacterial taxonomy based on genome phylogeny substantially revises the tree of life.</title>
        <authorList>
            <person name="Parks D.H."/>
            <person name="Chuvochina M."/>
            <person name="Waite D.W."/>
            <person name="Rinke C."/>
            <person name="Skarshewski A."/>
            <person name="Chaumeil P.A."/>
            <person name="Hugenholtz P."/>
        </authorList>
    </citation>
    <scope>NUCLEOTIDE SEQUENCE [LARGE SCALE GENOMIC DNA]</scope>
    <source>
        <strain evidence="3">UBA11247</strain>
    </source>
</reference>
<comment type="caution">
    <text evidence="3">The sequence shown here is derived from an EMBL/GenBank/DDBJ whole genome shotgun (WGS) entry which is preliminary data.</text>
</comment>
<protein>
    <submittedName>
        <fullName evidence="3">Uncharacterized protein</fullName>
    </submittedName>
</protein>
<keyword evidence="2" id="KW-0812">Transmembrane</keyword>
<feature type="region of interest" description="Disordered" evidence="1">
    <location>
        <begin position="65"/>
        <end position="84"/>
    </location>
</feature>
<keyword evidence="2" id="KW-0472">Membrane</keyword>
<organism evidence="3 4">
    <name type="scientific">Corynebacterium nuruki</name>
    <dbReference type="NCBI Taxonomy" id="1032851"/>
    <lineage>
        <taxon>Bacteria</taxon>
        <taxon>Bacillati</taxon>
        <taxon>Actinomycetota</taxon>
        <taxon>Actinomycetes</taxon>
        <taxon>Mycobacteriales</taxon>
        <taxon>Corynebacteriaceae</taxon>
        <taxon>Corynebacterium</taxon>
    </lineage>
</organism>
<accession>A0A3D4SZ58</accession>
<proteinExistence type="predicted"/>
<feature type="transmembrane region" description="Helical" evidence="2">
    <location>
        <begin position="39"/>
        <end position="59"/>
    </location>
</feature>
<sequence>MTDQRVTRRSPVPAAVTSVAVVAVVAVMAALSVGETVPWAVTGILGGVLVAALVAWTAAREIGKPESAPAPHRMHPAATGAQAAETPAERARALWADATDRHDRVLTEYSEWELDPRMLLSYPALWNYALPETQEFFTAMERCSRLRTGDIPGGPKNPHPGAVEDYDAATRRLLAAWRVAEQNARRTGHDRLSAPLAKDADRALKLLSHADGAATEAEEASYLSQASTLLHRLTERGVIPPRTKAESALEVRRARALEAGHG</sequence>
<evidence type="ECO:0000313" key="4">
    <source>
        <dbReference type="Proteomes" id="UP000261739"/>
    </source>
</evidence>
<evidence type="ECO:0000256" key="2">
    <source>
        <dbReference type="SAM" id="Phobius"/>
    </source>
</evidence>
<dbReference type="RefSeq" id="WP_010118633.1">
    <property type="nucleotide sequence ID" value="NZ_DAITTW010000008.1"/>
</dbReference>
<keyword evidence="2" id="KW-1133">Transmembrane helix</keyword>
<dbReference type="Proteomes" id="UP000261739">
    <property type="component" value="Unassembled WGS sequence"/>
</dbReference>
<evidence type="ECO:0000256" key="1">
    <source>
        <dbReference type="SAM" id="MobiDB-lite"/>
    </source>
</evidence>
<feature type="transmembrane region" description="Helical" evidence="2">
    <location>
        <begin position="12"/>
        <end position="33"/>
    </location>
</feature>
<evidence type="ECO:0000313" key="3">
    <source>
        <dbReference type="EMBL" id="HCT14583.1"/>
    </source>
</evidence>
<dbReference type="AlphaFoldDB" id="A0A3D4SZ58"/>
<name>A0A3D4SZ58_9CORY</name>